<dbReference type="Pfam" id="PF00535">
    <property type="entry name" value="Glycos_transf_2"/>
    <property type="match status" value="1"/>
</dbReference>
<dbReference type="EMBL" id="JADEXG010000039">
    <property type="protein sequence ID" value="MBE9078734.1"/>
    <property type="molecule type" value="Genomic_DNA"/>
</dbReference>
<dbReference type="Gene3D" id="3.90.550.10">
    <property type="entry name" value="Spore Coat Polysaccharide Biosynthesis Protein SpsA, Chain A"/>
    <property type="match status" value="1"/>
</dbReference>
<dbReference type="PANTHER" id="PTHR43179">
    <property type="entry name" value="RHAMNOSYLTRANSFERASE WBBL"/>
    <property type="match status" value="1"/>
</dbReference>
<accession>A0A8J7AGY6</accession>
<feature type="domain" description="Glycosyltransferase 2-like" evidence="2">
    <location>
        <begin position="14"/>
        <end position="169"/>
    </location>
</feature>
<evidence type="ECO:0000313" key="4">
    <source>
        <dbReference type="Proteomes" id="UP000636505"/>
    </source>
</evidence>
<gene>
    <name evidence="3" type="ORF">IQ241_15765</name>
</gene>
<dbReference type="CDD" id="cd00761">
    <property type="entry name" value="Glyco_tranf_GTA_type"/>
    <property type="match status" value="1"/>
</dbReference>
<reference evidence="3" key="1">
    <citation type="submission" date="2020-10" db="EMBL/GenBank/DDBJ databases">
        <authorList>
            <person name="Castelo-Branco R."/>
            <person name="Eusebio N."/>
            <person name="Adriana R."/>
            <person name="Vieira A."/>
            <person name="Brugerolle De Fraissinette N."/>
            <person name="Rezende De Castro R."/>
            <person name="Schneider M.P."/>
            <person name="Vasconcelos V."/>
            <person name="Leao P.N."/>
        </authorList>
    </citation>
    <scope>NUCLEOTIDE SEQUENCE</scope>
    <source>
        <strain evidence="3">LEGE 07310</strain>
    </source>
</reference>
<proteinExistence type="predicted"/>
<evidence type="ECO:0000259" key="2">
    <source>
        <dbReference type="Pfam" id="PF00535"/>
    </source>
</evidence>
<dbReference type="AlphaFoldDB" id="A0A8J7AGY6"/>
<evidence type="ECO:0000313" key="3">
    <source>
        <dbReference type="EMBL" id="MBE9078734.1"/>
    </source>
</evidence>
<protein>
    <submittedName>
        <fullName evidence="3">Glycosyltransferase family 2 protein</fullName>
    </submittedName>
</protein>
<organism evidence="3 4">
    <name type="scientific">Vasconcelosia minhoensis LEGE 07310</name>
    <dbReference type="NCBI Taxonomy" id="915328"/>
    <lineage>
        <taxon>Bacteria</taxon>
        <taxon>Bacillati</taxon>
        <taxon>Cyanobacteriota</taxon>
        <taxon>Cyanophyceae</taxon>
        <taxon>Nodosilineales</taxon>
        <taxon>Cymatolegaceae</taxon>
        <taxon>Vasconcelosia</taxon>
        <taxon>Vasconcelosia minhoensis</taxon>
    </lineage>
</organism>
<evidence type="ECO:0000256" key="1">
    <source>
        <dbReference type="SAM" id="MobiDB-lite"/>
    </source>
</evidence>
<sequence length="353" mass="40811">MNTSATSETSVTIVLTQRERFSYTRQSLESIYEHTKIPFSLVYVDAGSPDHIRRYLAAAAREKGFQVVRLEHYLSPNQARNVGLSQVKTKYVVFVDNDVIVTPHWLERLVTCAEETNAAVVGPTICISEPIHEMIHNPGGSIEIKEDWIEGTLVRHFHHKCHFKRKIEDVQDRLSRAECDYVEFHCMMVRTDIFDKTGPLDEKLLSTREHLDFCMLAAQAGGRIVAERDIIVTYVPGPPVEWSDLEFFMLRWSNAWDLASLEHFIKKWNLAEDGYFHKRYERLGFRRHKAYVKPLAKQLAFGRKVSVLERALMYLDHRLNRLVSDRYARRYPQNVAPSETETNQALATANSNG</sequence>
<dbReference type="SUPFAM" id="SSF53448">
    <property type="entry name" value="Nucleotide-diphospho-sugar transferases"/>
    <property type="match status" value="1"/>
</dbReference>
<keyword evidence="4" id="KW-1185">Reference proteome</keyword>
<feature type="compositionally biased region" description="Polar residues" evidence="1">
    <location>
        <begin position="335"/>
        <end position="353"/>
    </location>
</feature>
<comment type="caution">
    <text evidence="3">The sequence shown here is derived from an EMBL/GenBank/DDBJ whole genome shotgun (WGS) entry which is preliminary data.</text>
</comment>
<dbReference type="InterPro" id="IPR001173">
    <property type="entry name" value="Glyco_trans_2-like"/>
</dbReference>
<dbReference type="RefSeq" id="WP_193908888.1">
    <property type="nucleotide sequence ID" value="NZ_JADEXG010000039.1"/>
</dbReference>
<dbReference type="InterPro" id="IPR029044">
    <property type="entry name" value="Nucleotide-diphossugar_trans"/>
</dbReference>
<dbReference type="Proteomes" id="UP000636505">
    <property type="component" value="Unassembled WGS sequence"/>
</dbReference>
<dbReference type="PANTHER" id="PTHR43179:SF7">
    <property type="entry name" value="RHAMNOSYLTRANSFERASE WBBL"/>
    <property type="match status" value="1"/>
</dbReference>
<name>A0A8J7AGY6_9CYAN</name>
<feature type="region of interest" description="Disordered" evidence="1">
    <location>
        <begin position="334"/>
        <end position="353"/>
    </location>
</feature>